<evidence type="ECO:0000313" key="5">
    <source>
        <dbReference type="Proteomes" id="UP000734854"/>
    </source>
</evidence>
<gene>
    <name evidence="4" type="ORF">ZIOFF_072589</name>
</gene>
<dbReference type="Gene3D" id="1.10.287.110">
    <property type="entry name" value="DnaJ domain"/>
    <property type="match status" value="1"/>
</dbReference>
<dbReference type="GO" id="GO:0051082">
    <property type="term" value="F:unfolded protein binding"/>
    <property type="evidence" value="ECO:0007669"/>
    <property type="project" value="InterPro"/>
</dbReference>
<protein>
    <recommendedName>
        <fullName evidence="3">J domain-containing protein</fullName>
    </recommendedName>
</protein>
<dbReference type="InterPro" id="IPR002939">
    <property type="entry name" value="DnaJ_C"/>
</dbReference>
<name>A0A8J5BXG6_ZINOF</name>
<accession>A0A8J5BXG6</accession>
<dbReference type="PANTHER" id="PTHR24078">
    <property type="entry name" value="DNAJ HOMOLOG SUBFAMILY C MEMBER"/>
    <property type="match status" value="1"/>
</dbReference>
<dbReference type="PROSITE" id="PS50076">
    <property type="entry name" value="DNAJ_2"/>
    <property type="match status" value="1"/>
</dbReference>
<keyword evidence="1" id="KW-0143">Chaperone</keyword>
<dbReference type="CDD" id="cd10747">
    <property type="entry name" value="DnaJ_C"/>
    <property type="match status" value="1"/>
</dbReference>
<dbReference type="AlphaFoldDB" id="A0A8J5BXG6"/>
<dbReference type="GO" id="GO:0005783">
    <property type="term" value="C:endoplasmic reticulum"/>
    <property type="evidence" value="ECO:0007669"/>
    <property type="project" value="UniProtKB-ARBA"/>
</dbReference>
<keyword evidence="5" id="KW-1185">Reference proteome</keyword>
<feature type="compositionally biased region" description="Basic residues" evidence="2">
    <location>
        <begin position="226"/>
        <end position="235"/>
    </location>
</feature>
<dbReference type="InterPro" id="IPR001623">
    <property type="entry name" value="DnaJ_domain"/>
</dbReference>
<dbReference type="CDD" id="cd06257">
    <property type="entry name" value="DnaJ"/>
    <property type="match status" value="1"/>
</dbReference>
<dbReference type="FunFam" id="2.60.260.20:FF:000002">
    <property type="entry name" value="Dnaj homolog subfamily b member"/>
    <property type="match status" value="1"/>
</dbReference>
<dbReference type="Gene3D" id="2.60.260.20">
    <property type="entry name" value="Urease metallochaperone UreE, N-terminal domain"/>
    <property type="match status" value="2"/>
</dbReference>
<dbReference type="GO" id="GO:0005829">
    <property type="term" value="C:cytosol"/>
    <property type="evidence" value="ECO:0007669"/>
    <property type="project" value="TreeGrafter"/>
</dbReference>
<dbReference type="InterPro" id="IPR051339">
    <property type="entry name" value="DnaJ_subfamily_B"/>
</dbReference>
<evidence type="ECO:0000313" key="4">
    <source>
        <dbReference type="EMBL" id="KAG6468023.1"/>
    </source>
</evidence>
<dbReference type="SUPFAM" id="SSF46565">
    <property type="entry name" value="Chaperone J-domain"/>
    <property type="match status" value="1"/>
</dbReference>
<dbReference type="PANTHER" id="PTHR24078:SF553">
    <property type="entry name" value="DNAJ HOMOLOG SUBFAMILY B MEMBER 5"/>
    <property type="match status" value="1"/>
</dbReference>
<feature type="region of interest" description="Disordered" evidence="2">
    <location>
        <begin position="194"/>
        <end position="237"/>
    </location>
</feature>
<evidence type="ECO:0000256" key="1">
    <source>
        <dbReference type="ARBA" id="ARBA00023186"/>
    </source>
</evidence>
<dbReference type="InterPro" id="IPR008971">
    <property type="entry name" value="HSP40/DnaJ_pept-bd"/>
</dbReference>
<feature type="compositionally biased region" description="Gly residues" evidence="2">
    <location>
        <begin position="196"/>
        <end position="211"/>
    </location>
</feature>
<dbReference type="PRINTS" id="PR00625">
    <property type="entry name" value="JDOMAIN"/>
</dbReference>
<dbReference type="EMBL" id="JACMSC010000022">
    <property type="protein sequence ID" value="KAG6468023.1"/>
    <property type="molecule type" value="Genomic_DNA"/>
</dbReference>
<evidence type="ECO:0000256" key="2">
    <source>
        <dbReference type="SAM" id="MobiDB-lite"/>
    </source>
</evidence>
<dbReference type="Pfam" id="PF00226">
    <property type="entry name" value="DnaJ"/>
    <property type="match status" value="1"/>
</dbReference>
<reference evidence="4 5" key="1">
    <citation type="submission" date="2020-08" db="EMBL/GenBank/DDBJ databases">
        <title>Plant Genome Project.</title>
        <authorList>
            <person name="Zhang R.-G."/>
        </authorList>
    </citation>
    <scope>NUCLEOTIDE SEQUENCE [LARGE SCALE GENOMIC DNA]</scope>
    <source>
        <tissue evidence="4">Rhizome</tissue>
    </source>
</reference>
<proteinExistence type="predicted"/>
<sequence>MTKTRSSIILQYDLKSIRPDSAVRVQGDVCSELRFAIAGDEGGRGLRLLQARAGTEAREDLCSWCASLFGACADMGVDYYSILEVTKGATDEELRKSYRKLAIRWHPDKNPNNEEEAEAKFKEIAEAYYVLSDSQKRAIYDQYGEEGLKATPDSQNGASNGPSGSNAEDIFADFFGSNSPFDFEYTNHAKSTRFQTGGGGGGTFSGFGGSGNTFKSKTDRATPSTRSHKTPKVHKAPAVERKLACTLEELYTGTKRKMKILRNVRQPNGETMADNEILTIEVKPGWKKGTKITFPEKGNEQLNQIPADLVFVIDEKPHEVYKRDSNDLVVRQKISLVDALAGTTINLTTLDGRDLVIDITDVVKPSYELLIQNEGMPIAREPGKKGNLIIKFDVKFPSKLTADQRAGIKRIFGG</sequence>
<dbReference type="Proteomes" id="UP000734854">
    <property type="component" value="Unassembled WGS sequence"/>
</dbReference>
<dbReference type="FunFam" id="2.60.260.20:FF:000030">
    <property type="entry name" value="DNAJ heat shock family protein"/>
    <property type="match status" value="1"/>
</dbReference>
<comment type="caution">
    <text evidence="4">The sequence shown here is derived from an EMBL/GenBank/DDBJ whole genome shotgun (WGS) entry which is preliminary data.</text>
</comment>
<dbReference type="GO" id="GO:0051087">
    <property type="term" value="F:protein-folding chaperone binding"/>
    <property type="evidence" value="ECO:0007669"/>
    <property type="project" value="TreeGrafter"/>
</dbReference>
<dbReference type="SUPFAM" id="SSF49493">
    <property type="entry name" value="HSP40/DnaJ peptide-binding domain"/>
    <property type="match status" value="2"/>
</dbReference>
<evidence type="ECO:0000259" key="3">
    <source>
        <dbReference type="PROSITE" id="PS50076"/>
    </source>
</evidence>
<organism evidence="4 5">
    <name type="scientific">Zingiber officinale</name>
    <name type="common">Ginger</name>
    <name type="synonym">Amomum zingiber</name>
    <dbReference type="NCBI Taxonomy" id="94328"/>
    <lineage>
        <taxon>Eukaryota</taxon>
        <taxon>Viridiplantae</taxon>
        <taxon>Streptophyta</taxon>
        <taxon>Embryophyta</taxon>
        <taxon>Tracheophyta</taxon>
        <taxon>Spermatophyta</taxon>
        <taxon>Magnoliopsida</taxon>
        <taxon>Liliopsida</taxon>
        <taxon>Zingiberales</taxon>
        <taxon>Zingiberaceae</taxon>
        <taxon>Zingiber</taxon>
    </lineage>
</organism>
<dbReference type="SMART" id="SM00271">
    <property type="entry name" value="DnaJ"/>
    <property type="match status" value="1"/>
</dbReference>
<dbReference type="Pfam" id="PF01556">
    <property type="entry name" value="DnaJ_C"/>
    <property type="match status" value="1"/>
</dbReference>
<feature type="domain" description="J" evidence="3">
    <location>
        <begin position="78"/>
        <end position="144"/>
    </location>
</feature>
<dbReference type="InterPro" id="IPR036869">
    <property type="entry name" value="J_dom_sf"/>
</dbReference>
<dbReference type="GO" id="GO:0006457">
    <property type="term" value="P:protein folding"/>
    <property type="evidence" value="ECO:0007669"/>
    <property type="project" value="InterPro"/>
</dbReference>